<feature type="transmembrane region" description="Helical" evidence="1">
    <location>
        <begin position="43"/>
        <end position="63"/>
    </location>
</feature>
<dbReference type="NCBIfam" id="NF041424">
    <property type="entry name" value="Brachy_memb_1"/>
    <property type="match status" value="1"/>
</dbReference>
<feature type="transmembrane region" description="Helical" evidence="1">
    <location>
        <begin position="105"/>
        <end position="123"/>
    </location>
</feature>
<dbReference type="EMBL" id="CVLB01000001">
    <property type="protein sequence ID" value="CRF33247.1"/>
    <property type="molecule type" value="Genomic_DNA"/>
</dbReference>
<feature type="transmembrane region" description="Helical" evidence="1">
    <location>
        <begin position="207"/>
        <end position="235"/>
    </location>
</feature>
<keyword evidence="1" id="KW-1133">Transmembrane helix</keyword>
<organism evidence="2 3">
    <name type="scientific">Brachyspira suanatina</name>
    <dbReference type="NCBI Taxonomy" id="381802"/>
    <lineage>
        <taxon>Bacteria</taxon>
        <taxon>Pseudomonadati</taxon>
        <taxon>Spirochaetota</taxon>
        <taxon>Spirochaetia</taxon>
        <taxon>Brachyspirales</taxon>
        <taxon>Brachyspiraceae</taxon>
        <taxon>Brachyspira</taxon>
    </lineage>
</organism>
<feature type="transmembrane region" description="Helical" evidence="1">
    <location>
        <begin position="174"/>
        <end position="195"/>
    </location>
</feature>
<feature type="transmembrane region" description="Helical" evidence="1">
    <location>
        <begin position="75"/>
        <end position="93"/>
    </location>
</feature>
<dbReference type="RefSeq" id="WP_048594454.1">
    <property type="nucleotide sequence ID" value="NZ_CVLB01000001.1"/>
</dbReference>
<keyword evidence="1" id="KW-0812">Transmembrane</keyword>
<evidence type="ECO:0000313" key="3">
    <source>
        <dbReference type="Proteomes" id="UP000043763"/>
    </source>
</evidence>
<dbReference type="AlphaFoldDB" id="A0A0G4K6Z2"/>
<evidence type="ECO:0000256" key="1">
    <source>
        <dbReference type="SAM" id="Phobius"/>
    </source>
</evidence>
<sequence>MIQMNKNTSFVSAYNFWSYLLIAIVFFNYLFFRTLVIDNNSFLYIFTFILNYIVLISFFLLVFYKFYSCIFNSELFLALFGILFLISGTLRLYAIEINIYNYIELLYFLSIFILTIKIFVSIVKSNNIMELDRGIYVFMLISMAASNINYILISANKIIDTDVFHYISNFISTYMSKLSSFSFFILMIAYILIFMKKVVMKNINKSFFFIIIMVILSIIAILVFGNSFFLIVVSFFGALGIVMYLPFTVYLVVIIMFLMTLFTSFMSSLVSKYYCPKLIVFTLFMLAGLDMSNFGLRLISIFAIMEMLSICNDKKDYDEHLTNNTL</sequence>
<feature type="transmembrane region" description="Helical" evidence="1">
    <location>
        <begin position="135"/>
        <end position="154"/>
    </location>
</feature>
<dbReference type="Proteomes" id="UP000043763">
    <property type="component" value="Unassembled WGS sequence"/>
</dbReference>
<feature type="transmembrane region" description="Helical" evidence="1">
    <location>
        <begin position="12"/>
        <end position="31"/>
    </location>
</feature>
<name>A0A0G4K6Z2_9SPIR</name>
<proteinExistence type="predicted"/>
<protein>
    <submittedName>
        <fullName evidence="2">Uncharacterized protein</fullName>
    </submittedName>
</protein>
<reference evidence="3" key="1">
    <citation type="submission" date="2015-04" db="EMBL/GenBank/DDBJ databases">
        <authorList>
            <person name="Mushtaq Mamoona"/>
        </authorList>
    </citation>
    <scope>NUCLEOTIDE SEQUENCE [LARGE SCALE GENOMIC DNA]</scope>
    <source>
        <strain evidence="3">AN4859/03</strain>
    </source>
</reference>
<evidence type="ECO:0000313" key="2">
    <source>
        <dbReference type="EMBL" id="CRF33247.1"/>
    </source>
</evidence>
<feature type="transmembrane region" description="Helical" evidence="1">
    <location>
        <begin position="241"/>
        <end position="266"/>
    </location>
</feature>
<feature type="transmembrane region" description="Helical" evidence="1">
    <location>
        <begin position="278"/>
        <end position="305"/>
    </location>
</feature>
<keyword evidence="1" id="KW-0472">Membrane</keyword>
<accession>A0A0G4K6Z2</accession>
<keyword evidence="3" id="KW-1185">Reference proteome</keyword>
<gene>
    <name evidence="2" type="ORF">BRSU_1321</name>
</gene>